<evidence type="ECO:0000256" key="2">
    <source>
        <dbReference type="ARBA" id="ARBA00023125"/>
    </source>
</evidence>
<reference evidence="5 6" key="1">
    <citation type="journal article" date="2018" name="Int. J. Syst. Evol. Microbiol.">
        <title>Mesosutterella multiformis gen. nov., sp. nov., a member of the family Sutterellaceae and Sutterella megalosphaeroides sp. nov., isolated from human faeces.</title>
        <authorList>
            <person name="Sakamoto M."/>
            <person name="Ikeyama N."/>
            <person name="Kunihiro T."/>
            <person name="Iino T."/>
            <person name="Yuki M."/>
            <person name="Ohkuma M."/>
        </authorList>
    </citation>
    <scope>NUCLEOTIDE SEQUENCE [LARGE SCALE GENOMIC DNA]</scope>
    <source>
        <strain evidence="5 6">4NBBH2</strain>
    </source>
</reference>
<name>A0A388SBV6_9BURK</name>
<evidence type="ECO:0000256" key="3">
    <source>
        <dbReference type="ARBA" id="ARBA00023163"/>
    </source>
</evidence>
<keyword evidence="6" id="KW-1185">Reference proteome</keyword>
<evidence type="ECO:0000313" key="6">
    <source>
        <dbReference type="Proteomes" id="UP000266091"/>
    </source>
</evidence>
<dbReference type="InterPro" id="IPR011991">
    <property type="entry name" value="ArsR-like_HTH"/>
</dbReference>
<protein>
    <recommendedName>
        <fullName evidence="4">HTH hxlR-type domain-containing protein</fullName>
    </recommendedName>
</protein>
<proteinExistence type="predicted"/>
<dbReference type="InterPro" id="IPR036390">
    <property type="entry name" value="WH_DNA-bd_sf"/>
</dbReference>
<dbReference type="GO" id="GO:0003677">
    <property type="term" value="F:DNA binding"/>
    <property type="evidence" value="ECO:0007669"/>
    <property type="project" value="UniProtKB-KW"/>
</dbReference>
<dbReference type="PROSITE" id="PS51118">
    <property type="entry name" value="HTH_HXLR"/>
    <property type="match status" value="1"/>
</dbReference>
<dbReference type="RefSeq" id="WP_235005548.1">
    <property type="nucleotide sequence ID" value="NZ_BGZJ01000001.1"/>
</dbReference>
<dbReference type="GO" id="GO:0006355">
    <property type="term" value="P:regulation of DNA-templated transcription"/>
    <property type="evidence" value="ECO:0007669"/>
    <property type="project" value="UniProtKB-ARBA"/>
</dbReference>
<gene>
    <name evidence="5" type="ORF">MESMUL_11610</name>
</gene>
<accession>A0A388SBV6</accession>
<dbReference type="Pfam" id="PF01638">
    <property type="entry name" value="HxlR"/>
    <property type="match status" value="1"/>
</dbReference>
<keyword evidence="3" id="KW-0804">Transcription</keyword>
<feature type="domain" description="HTH hxlR-type" evidence="4">
    <location>
        <begin position="34"/>
        <end position="132"/>
    </location>
</feature>
<accession>A0A401LGW5</accession>
<evidence type="ECO:0000313" key="5">
    <source>
        <dbReference type="EMBL" id="GBO93807.1"/>
    </source>
</evidence>
<sequence length="156" mass="17486">MTLNAKNDKYGCPVCEKIAREEGLMNDVDDTPYCPVEKTLSLIGGKYKALILWRLMEGPMRFSQLARIVTGATPRTLTRQLRELEDDHLVHRHVYAEVPVRVEYSLTPQGESIYPILASMYRWGSGYLKAHGKKVGCAMKPPAGMETEEEDEAAAA</sequence>
<dbReference type="InterPro" id="IPR002577">
    <property type="entry name" value="HTH_HxlR"/>
</dbReference>
<keyword evidence="2" id="KW-0238">DNA-binding</keyword>
<dbReference type="PANTHER" id="PTHR33204:SF29">
    <property type="entry name" value="TRANSCRIPTIONAL REGULATOR"/>
    <property type="match status" value="1"/>
</dbReference>
<dbReference type="EMBL" id="BGZJ01000001">
    <property type="protein sequence ID" value="GBO93807.1"/>
    <property type="molecule type" value="Genomic_DNA"/>
</dbReference>
<evidence type="ECO:0000256" key="1">
    <source>
        <dbReference type="ARBA" id="ARBA00023015"/>
    </source>
</evidence>
<dbReference type="Gene3D" id="1.10.10.10">
    <property type="entry name" value="Winged helix-like DNA-binding domain superfamily/Winged helix DNA-binding domain"/>
    <property type="match status" value="1"/>
</dbReference>
<dbReference type="InterPro" id="IPR036388">
    <property type="entry name" value="WH-like_DNA-bd_sf"/>
</dbReference>
<keyword evidence="1" id="KW-0805">Transcription regulation</keyword>
<dbReference type="SUPFAM" id="SSF46785">
    <property type="entry name" value="Winged helix' DNA-binding domain"/>
    <property type="match status" value="1"/>
</dbReference>
<evidence type="ECO:0000259" key="4">
    <source>
        <dbReference type="PROSITE" id="PS51118"/>
    </source>
</evidence>
<dbReference type="PANTHER" id="PTHR33204">
    <property type="entry name" value="TRANSCRIPTIONAL REGULATOR, MARR FAMILY"/>
    <property type="match status" value="1"/>
</dbReference>
<organism evidence="5 6">
    <name type="scientific">Mesosutterella multiformis</name>
    <dbReference type="NCBI Taxonomy" id="2259133"/>
    <lineage>
        <taxon>Bacteria</taxon>
        <taxon>Pseudomonadati</taxon>
        <taxon>Pseudomonadota</taxon>
        <taxon>Betaproteobacteria</taxon>
        <taxon>Burkholderiales</taxon>
        <taxon>Sutterellaceae</taxon>
        <taxon>Mesosutterella</taxon>
    </lineage>
</organism>
<dbReference type="AlphaFoldDB" id="A0A388SBV6"/>
<comment type="caution">
    <text evidence="5">The sequence shown here is derived from an EMBL/GenBank/DDBJ whole genome shotgun (WGS) entry which is preliminary data.</text>
</comment>
<dbReference type="CDD" id="cd00090">
    <property type="entry name" value="HTH_ARSR"/>
    <property type="match status" value="1"/>
</dbReference>
<dbReference type="Proteomes" id="UP000266091">
    <property type="component" value="Unassembled WGS sequence"/>
</dbReference>